<accession>A0A1M5EJY5</accession>
<dbReference type="EMBL" id="FQVN01000005">
    <property type="protein sequence ID" value="SHF79568.1"/>
    <property type="molecule type" value="Genomic_DNA"/>
</dbReference>
<dbReference type="Proteomes" id="UP000184501">
    <property type="component" value="Unassembled WGS sequence"/>
</dbReference>
<evidence type="ECO:0000313" key="2">
    <source>
        <dbReference type="Proteomes" id="UP000184501"/>
    </source>
</evidence>
<dbReference type="PANTHER" id="PTHR45763">
    <property type="entry name" value="HYDROLASE, ALPHA/BETA FOLD FAMILY PROTEIN, EXPRESSED-RELATED"/>
    <property type="match status" value="1"/>
</dbReference>
<sequence length="258" mass="26948">MLLCPGAATSRWLGFGTDVVDELGVRLVSVDRPGLGASDPAPGRTLSDWAADVRHLAAERGLVDLAVVGMSAGVPFALVCAAAGVAVAAAVVSGDELASPAFTGLLTPEVRDLVALATTDPARAEEVFADFGSVETLWEIAVERSSGTDGAVYRQPAFASAFRRALTEAFARGPAGYARDTVLVMAPWPFDPAEITVPVDLWYGGRDTSPVHSPDLGATLAGRLPDARRHVVPEAGGSLLWTHAREILDSLVRPRARG</sequence>
<gene>
    <name evidence="1" type="ORF">SAMN05444320_10521</name>
</gene>
<dbReference type="InterPro" id="IPR029058">
    <property type="entry name" value="AB_hydrolase_fold"/>
</dbReference>
<reference evidence="1 2" key="1">
    <citation type="submission" date="2016-11" db="EMBL/GenBank/DDBJ databases">
        <authorList>
            <person name="Jaros S."/>
            <person name="Januszkiewicz K."/>
            <person name="Wedrychowicz H."/>
        </authorList>
    </citation>
    <scope>NUCLEOTIDE SEQUENCE [LARGE SCALE GENOMIC DNA]</scope>
    <source>
        <strain evidence="1 2">DSM 44523</strain>
    </source>
</reference>
<protein>
    <submittedName>
        <fullName evidence="1">Pimeloyl-ACP methyl ester carboxylesterase</fullName>
    </submittedName>
</protein>
<dbReference type="PANTHER" id="PTHR45763:SF46">
    <property type="entry name" value="AB HYDROLASE-1 DOMAIN-CONTAINING PROTEIN"/>
    <property type="match status" value="1"/>
</dbReference>
<dbReference type="STRING" id="2017.SAMN05444320_10521"/>
<proteinExistence type="predicted"/>
<evidence type="ECO:0000313" key="1">
    <source>
        <dbReference type="EMBL" id="SHF79568.1"/>
    </source>
</evidence>
<dbReference type="SUPFAM" id="SSF53474">
    <property type="entry name" value="alpha/beta-Hydrolases"/>
    <property type="match status" value="1"/>
</dbReference>
<keyword evidence="2" id="KW-1185">Reference proteome</keyword>
<organism evidence="1 2">
    <name type="scientific">Streptoalloteichus hindustanus</name>
    <dbReference type="NCBI Taxonomy" id="2017"/>
    <lineage>
        <taxon>Bacteria</taxon>
        <taxon>Bacillati</taxon>
        <taxon>Actinomycetota</taxon>
        <taxon>Actinomycetes</taxon>
        <taxon>Pseudonocardiales</taxon>
        <taxon>Pseudonocardiaceae</taxon>
        <taxon>Streptoalloteichus</taxon>
    </lineage>
</organism>
<dbReference type="AlphaFoldDB" id="A0A1M5EJY5"/>
<name>A0A1M5EJY5_STRHI</name>
<dbReference type="Gene3D" id="3.40.50.1820">
    <property type="entry name" value="alpha/beta hydrolase"/>
    <property type="match status" value="1"/>
</dbReference>